<dbReference type="Gene3D" id="1.20.120.1630">
    <property type="match status" value="1"/>
</dbReference>
<dbReference type="Proteomes" id="UP001161017">
    <property type="component" value="Unassembled WGS sequence"/>
</dbReference>
<sequence length="239" mass="27767">MFTTLYTLILPQYRPKGWTLWHFSARLTYNYWRKGGYQVGSEDYRWNVIKDYTGAPVFFLFNITLLFLVTTPAYIMLVASKGLGDTEALTDVVFSRTIGLVIFIAYLADNQQWYYYEARNQYRKTAKVPPGYHQEDLDRGFNTTGMFAWSRHPNFAAEQTVWVLVYAWGAYITRGLINWTVAGPLCYLLLFQGSTWLTELLSSKKYPDYAEYRKRVGRFLPKLPGGPPGDFSDLRKAKD</sequence>
<comment type="caution">
    <text evidence="2">The sequence shown here is derived from an EMBL/GenBank/DDBJ whole genome shotgun (WGS) entry which is preliminary data.</text>
</comment>
<dbReference type="PANTHER" id="PTHR32251">
    <property type="entry name" value="3-OXO-5-ALPHA-STEROID 4-DEHYDROGENASE"/>
    <property type="match status" value="1"/>
</dbReference>
<proteinExistence type="predicted"/>
<name>A0AA43TWJ1_9LECA</name>
<dbReference type="InterPro" id="IPR010721">
    <property type="entry name" value="UstE-like"/>
</dbReference>
<keyword evidence="1" id="KW-0472">Membrane</keyword>
<dbReference type="EMBL" id="JAPUFD010000004">
    <property type="protein sequence ID" value="MDI1486932.1"/>
    <property type="molecule type" value="Genomic_DNA"/>
</dbReference>
<protein>
    <recommendedName>
        <fullName evidence="4">Steroid 5-alpha reductase C-terminal domain-containing protein</fullName>
    </recommendedName>
</protein>
<dbReference type="GO" id="GO:0016020">
    <property type="term" value="C:membrane"/>
    <property type="evidence" value="ECO:0007669"/>
    <property type="project" value="TreeGrafter"/>
</dbReference>
<organism evidence="2 3">
    <name type="scientific">Ramalina farinacea</name>
    <dbReference type="NCBI Taxonomy" id="258253"/>
    <lineage>
        <taxon>Eukaryota</taxon>
        <taxon>Fungi</taxon>
        <taxon>Dikarya</taxon>
        <taxon>Ascomycota</taxon>
        <taxon>Pezizomycotina</taxon>
        <taxon>Lecanoromycetes</taxon>
        <taxon>OSLEUM clade</taxon>
        <taxon>Lecanoromycetidae</taxon>
        <taxon>Lecanorales</taxon>
        <taxon>Lecanorineae</taxon>
        <taxon>Ramalinaceae</taxon>
        <taxon>Ramalina</taxon>
    </lineage>
</organism>
<dbReference type="AlphaFoldDB" id="A0AA43TWJ1"/>
<reference evidence="2" key="1">
    <citation type="journal article" date="2023" name="Genome Biol. Evol.">
        <title>First Whole Genome Sequence and Flow Cytometry Genome Size Data for the Lichen-Forming Fungus Ramalina farinacea (Ascomycota).</title>
        <authorList>
            <person name="Llewellyn T."/>
            <person name="Mian S."/>
            <person name="Hill R."/>
            <person name="Leitch I.J."/>
            <person name="Gaya E."/>
        </authorList>
    </citation>
    <scope>NUCLEOTIDE SEQUENCE</scope>
    <source>
        <strain evidence="2">LIQ254RAFAR</strain>
    </source>
</reference>
<keyword evidence="1" id="KW-1133">Transmembrane helix</keyword>
<accession>A0AA43TWJ1</accession>
<evidence type="ECO:0000313" key="2">
    <source>
        <dbReference type="EMBL" id="MDI1486932.1"/>
    </source>
</evidence>
<evidence type="ECO:0000313" key="3">
    <source>
        <dbReference type="Proteomes" id="UP001161017"/>
    </source>
</evidence>
<feature type="transmembrane region" description="Helical" evidence="1">
    <location>
        <begin position="57"/>
        <end position="77"/>
    </location>
</feature>
<keyword evidence="3" id="KW-1185">Reference proteome</keyword>
<feature type="transmembrane region" description="Helical" evidence="1">
    <location>
        <begin position="176"/>
        <end position="197"/>
    </location>
</feature>
<dbReference type="Pfam" id="PF06966">
    <property type="entry name" value="DUF1295"/>
    <property type="match status" value="1"/>
</dbReference>
<dbReference type="PANTHER" id="PTHR32251:SF23">
    <property type="entry name" value="3-OXO-5-ALPHA-STEROID 4-DEHYDROGENASE (DUF1295)"/>
    <property type="match status" value="1"/>
</dbReference>
<gene>
    <name evidence="2" type="ORF">OHK93_006194</name>
</gene>
<evidence type="ECO:0000256" key="1">
    <source>
        <dbReference type="SAM" id="Phobius"/>
    </source>
</evidence>
<evidence type="ECO:0008006" key="4">
    <source>
        <dbReference type="Google" id="ProtNLM"/>
    </source>
</evidence>
<feature type="transmembrane region" description="Helical" evidence="1">
    <location>
        <begin position="89"/>
        <end position="108"/>
    </location>
</feature>
<keyword evidence="1" id="KW-0812">Transmembrane</keyword>